<dbReference type="InterPro" id="IPR013233">
    <property type="entry name" value="PIG-X/PBN1"/>
</dbReference>
<dbReference type="Proteomes" id="UP001327560">
    <property type="component" value="Chromosome 8"/>
</dbReference>
<keyword evidence="12" id="KW-1185">Reference proteome</keyword>
<evidence type="ECO:0000256" key="8">
    <source>
        <dbReference type="ARBA" id="ARBA00023136"/>
    </source>
</evidence>
<feature type="transmembrane region" description="Helical" evidence="10">
    <location>
        <begin position="291"/>
        <end position="310"/>
    </location>
</feature>
<evidence type="ECO:0000313" key="12">
    <source>
        <dbReference type="Proteomes" id="UP001327560"/>
    </source>
</evidence>
<evidence type="ECO:0000313" key="11">
    <source>
        <dbReference type="EMBL" id="WOL18135.1"/>
    </source>
</evidence>
<comment type="subcellular location">
    <subcellularLocation>
        <location evidence="1">Endoplasmic reticulum membrane</location>
        <topology evidence="1">Single-pass membrane protein</topology>
    </subcellularLocation>
</comment>
<keyword evidence="8 10" id="KW-0472">Membrane</keyword>
<evidence type="ECO:0000256" key="5">
    <source>
        <dbReference type="ARBA" id="ARBA00022692"/>
    </source>
</evidence>
<accession>A0AAQ3QRQ3</accession>
<keyword evidence="5 10" id="KW-0812">Transmembrane</keyword>
<sequence>MDYERHRLDCLRFFQAPSRTTAGLSAQKFVVFCLAFFASALVKVNSYDQSVYHVLNSSQRVIGCSSCFQTYLASSYFLQHHVLLDFQDYLAQEFGTSDFCKESTSKVVKLGLSTLQRQLSGEGSHRRLISTLSFMNLSESGSLLDQYCEAVVIERLPIGVFADPFELQHLVHRKAFIDAAVFGDTNLELPSALSNKSIAEIHLRIGHESPMKGSETIIELPLHARCPPLNESGYAEVRFELPDLFLRCRPKILHSEPCSWTLIELDARPAKTVLWYIPAGNNAHKDVVSNFTFVSALVCALSIVVFALSFSRYNDPKRSS</sequence>
<keyword evidence="6" id="KW-0256">Endoplasmic reticulum</keyword>
<keyword evidence="9" id="KW-0325">Glycoprotein</keyword>
<evidence type="ECO:0000256" key="3">
    <source>
        <dbReference type="ARBA" id="ARBA00010345"/>
    </source>
</evidence>
<dbReference type="Pfam" id="PF08320">
    <property type="entry name" value="PIG-X"/>
    <property type="match status" value="1"/>
</dbReference>
<evidence type="ECO:0000256" key="9">
    <source>
        <dbReference type="ARBA" id="ARBA00023180"/>
    </source>
</evidence>
<dbReference type="GO" id="GO:0006506">
    <property type="term" value="P:GPI anchor biosynthetic process"/>
    <property type="evidence" value="ECO:0007669"/>
    <property type="project" value="UniProtKB-KW"/>
</dbReference>
<dbReference type="SMART" id="SM00780">
    <property type="entry name" value="PIG-X"/>
    <property type="match status" value="1"/>
</dbReference>
<keyword evidence="4" id="KW-0337">GPI-anchor biosynthesis</keyword>
<evidence type="ECO:0000256" key="10">
    <source>
        <dbReference type="SAM" id="Phobius"/>
    </source>
</evidence>
<comment type="similarity">
    <text evidence="3">Belongs to the PIGX family.</text>
</comment>
<protein>
    <submittedName>
        <fullName evidence="11">Phosphatidylinositol-glycan biosynthesis class X protein</fullName>
    </submittedName>
</protein>
<gene>
    <name evidence="11" type="ORF">Cni_G26928</name>
</gene>
<reference evidence="11 12" key="1">
    <citation type="submission" date="2023-10" db="EMBL/GenBank/DDBJ databases">
        <title>Chromosome-scale genome assembly provides insights into flower coloration mechanisms of Canna indica.</title>
        <authorList>
            <person name="Li C."/>
        </authorList>
    </citation>
    <scope>NUCLEOTIDE SEQUENCE [LARGE SCALE GENOMIC DNA]</scope>
    <source>
        <tissue evidence="11">Flower</tissue>
    </source>
</reference>
<dbReference type="AlphaFoldDB" id="A0AAQ3QRQ3"/>
<name>A0AAQ3QRQ3_9LILI</name>
<dbReference type="EMBL" id="CP136897">
    <property type="protein sequence ID" value="WOL18135.1"/>
    <property type="molecule type" value="Genomic_DNA"/>
</dbReference>
<dbReference type="GO" id="GO:0005789">
    <property type="term" value="C:endoplasmic reticulum membrane"/>
    <property type="evidence" value="ECO:0007669"/>
    <property type="project" value="UniProtKB-SubCell"/>
</dbReference>
<keyword evidence="7 10" id="KW-1133">Transmembrane helix</keyword>
<evidence type="ECO:0000256" key="6">
    <source>
        <dbReference type="ARBA" id="ARBA00022824"/>
    </source>
</evidence>
<feature type="transmembrane region" description="Helical" evidence="10">
    <location>
        <begin position="21"/>
        <end position="42"/>
    </location>
</feature>
<proteinExistence type="inferred from homology"/>
<evidence type="ECO:0000256" key="7">
    <source>
        <dbReference type="ARBA" id="ARBA00022989"/>
    </source>
</evidence>
<comment type="pathway">
    <text evidence="2">Glycolipid biosynthesis; glycosylphosphatidylinositol-anchor biosynthesis.</text>
</comment>
<organism evidence="11 12">
    <name type="scientific">Canna indica</name>
    <name type="common">Indian-shot</name>
    <dbReference type="NCBI Taxonomy" id="4628"/>
    <lineage>
        <taxon>Eukaryota</taxon>
        <taxon>Viridiplantae</taxon>
        <taxon>Streptophyta</taxon>
        <taxon>Embryophyta</taxon>
        <taxon>Tracheophyta</taxon>
        <taxon>Spermatophyta</taxon>
        <taxon>Magnoliopsida</taxon>
        <taxon>Liliopsida</taxon>
        <taxon>Zingiberales</taxon>
        <taxon>Cannaceae</taxon>
        <taxon>Canna</taxon>
    </lineage>
</organism>
<evidence type="ECO:0000256" key="2">
    <source>
        <dbReference type="ARBA" id="ARBA00004687"/>
    </source>
</evidence>
<dbReference type="PANTHER" id="PTHR28650">
    <property type="entry name" value="PHOSPHATIDYLINOSITOL-GLYCAN BIOSYNTHESIS CLASS X PROTEIN"/>
    <property type="match status" value="1"/>
</dbReference>
<dbReference type="PANTHER" id="PTHR28650:SF1">
    <property type="entry name" value="PHOSPHATIDYLINOSITOL-GLYCAN BIOSYNTHESIS CLASS X PROTEIN"/>
    <property type="match status" value="1"/>
</dbReference>
<evidence type="ECO:0000256" key="4">
    <source>
        <dbReference type="ARBA" id="ARBA00022502"/>
    </source>
</evidence>
<dbReference type="InterPro" id="IPR040039">
    <property type="entry name" value="PIGX"/>
</dbReference>
<evidence type="ECO:0000256" key="1">
    <source>
        <dbReference type="ARBA" id="ARBA00004389"/>
    </source>
</evidence>